<proteinExistence type="predicted"/>
<dbReference type="EMBL" id="PHIG01000035">
    <property type="protein sequence ID" value="PJK29222.1"/>
    <property type="molecule type" value="Genomic_DNA"/>
</dbReference>
<comment type="caution">
    <text evidence="1">The sequence shown here is derived from an EMBL/GenBank/DDBJ whole genome shotgun (WGS) entry which is preliminary data.</text>
</comment>
<evidence type="ECO:0000313" key="2">
    <source>
        <dbReference type="Proteomes" id="UP000229498"/>
    </source>
</evidence>
<dbReference type="AlphaFoldDB" id="A0A2M9G0I0"/>
<dbReference type="RefSeq" id="WP_109793954.1">
    <property type="nucleotide sequence ID" value="NZ_PHIG01000035.1"/>
</dbReference>
<dbReference type="NCBIfam" id="TIGR02589">
    <property type="entry name" value="cas_Csd2"/>
    <property type="match status" value="1"/>
</dbReference>
<dbReference type="OrthoDB" id="9776792at2"/>
<dbReference type="Pfam" id="PF05107">
    <property type="entry name" value="Cas_Cas7"/>
    <property type="match status" value="1"/>
</dbReference>
<dbReference type="Proteomes" id="UP000229498">
    <property type="component" value="Unassembled WGS sequence"/>
</dbReference>
<dbReference type="InterPro" id="IPR013418">
    <property type="entry name" value="CRISPR-assoc_prot_Cas7/Csd2"/>
</dbReference>
<evidence type="ECO:0000313" key="1">
    <source>
        <dbReference type="EMBL" id="PJK29222.1"/>
    </source>
</evidence>
<organism evidence="1 2">
    <name type="scientific">Minwuia thermotolerans</name>
    <dbReference type="NCBI Taxonomy" id="2056226"/>
    <lineage>
        <taxon>Bacteria</taxon>
        <taxon>Pseudomonadati</taxon>
        <taxon>Pseudomonadota</taxon>
        <taxon>Alphaproteobacteria</taxon>
        <taxon>Minwuiales</taxon>
        <taxon>Minwuiaceae</taxon>
        <taxon>Minwuia</taxon>
    </lineage>
</organism>
<dbReference type="GO" id="GO:0043571">
    <property type="term" value="P:maintenance of CRISPR repeat elements"/>
    <property type="evidence" value="ECO:0007669"/>
    <property type="project" value="InterPro"/>
</dbReference>
<gene>
    <name evidence="1" type="primary">cas7c</name>
    <name evidence="1" type="ORF">CVT23_13120</name>
</gene>
<sequence length="304" mass="33610">MNAIANRYEFVYLFDVENGNPNGDPDAGNLPRLDPETNQGLVSDVSLKRKVRNFIQLARDSAPPHAIYVQENAILNDQHRKAYAAVRTDDGSVTSAKALNPKNDDESKALQAFMCGNFYDIRTFGAVMSTGINCGQIRGPVQFAFGRSIEPIIPLEISITRMAATNEKEKAQRQEGADDQRVDNRTMGRKHIVPYGLYRAHGFVSAKLAEKTGFSDTDLDLLWQALVNMFDHDRSAARGEMAARELIVFRHDSALGNAPAHALFDRVTVGRANGDDAPARRYADYRVQVDEAGLPAGVTVQRMI</sequence>
<keyword evidence="2" id="KW-1185">Reference proteome</keyword>
<protein>
    <submittedName>
        <fullName evidence="1">Type I-C CRISPR-associated protein Cas7/Csd2</fullName>
    </submittedName>
</protein>
<reference evidence="1 2" key="1">
    <citation type="submission" date="2017-11" db="EMBL/GenBank/DDBJ databases">
        <title>Draft genome sequence of Rhizobiales bacterium SY3-13.</title>
        <authorList>
            <person name="Sun C."/>
        </authorList>
    </citation>
    <scope>NUCLEOTIDE SEQUENCE [LARGE SCALE GENOMIC DNA]</scope>
    <source>
        <strain evidence="1 2">SY3-13</strain>
    </source>
</reference>
<name>A0A2M9G0I0_9PROT</name>
<dbReference type="CDD" id="cd09689">
    <property type="entry name" value="Cas7_I-C"/>
    <property type="match status" value="1"/>
</dbReference>
<dbReference type="InterPro" id="IPR006482">
    <property type="entry name" value="Cas7_Csh2/Csh2"/>
</dbReference>
<accession>A0A2M9G0I0</accession>
<dbReference type="NCBIfam" id="TIGR01595">
    <property type="entry name" value="cas_CT1132"/>
    <property type="match status" value="1"/>
</dbReference>